<sequence>MASCSKQSSFAEFAAGTDPTLTVKTADGGHIPAHNEVLWLVCSCWRNAPASNTWDLSNLLVNGRPVSQTAVTAVLSVVHSSMGALGYKPDRTAGQYSLPQLEEMLWFADAVGCSSTVLVQLAGLLGNSARAELECSFEGNSSGTNTAAAAAASASAAAAAAAEEPIGAKRVTLKLDARYTMRDCTTNNTVQYSNVRHHDAVKHFITARRRDAWAELVEELSAEQLQHLQQQLGEQLEALLFLGFKLGLKQLLQPVIRFVHGTARELTEDFTPGVSVFDSSEAIFSQRVLAAARSASGAELLRRSGMQGVGRPRAPRLPACWENALPQPSRVT</sequence>
<evidence type="ECO:0000313" key="2">
    <source>
        <dbReference type="Proteomes" id="UP000256970"/>
    </source>
</evidence>
<dbReference type="Proteomes" id="UP000256970">
    <property type="component" value="Unassembled WGS sequence"/>
</dbReference>
<reference evidence="1 2" key="1">
    <citation type="submission" date="2016-10" db="EMBL/GenBank/DDBJ databases">
        <authorList>
            <person name="Cai Z."/>
        </authorList>
    </citation>
    <scope>NUCLEOTIDE SEQUENCE [LARGE SCALE GENOMIC DNA]</scope>
</reference>
<gene>
    <name evidence="1" type="ORF">BQ4739_LOCUS16006</name>
</gene>
<dbReference type="AlphaFoldDB" id="A0A383WEY5"/>
<evidence type="ECO:0000313" key="1">
    <source>
        <dbReference type="EMBL" id="SZX75732.1"/>
    </source>
</evidence>
<proteinExistence type="predicted"/>
<protein>
    <submittedName>
        <fullName evidence="1">Uncharacterized protein</fullName>
    </submittedName>
</protein>
<keyword evidence="2" id="KW-1185">Reference proteome</keyword>
<organism evidence="1 2">
    <name type="scientific">Tetradesmus obliquus</name>
    <name type="common">Green alga</name>
    <name type="synonym">Acutodesmus obliquus</name>
    <dbReference type="NCBI Taxonomy" id="3088"/>
    <lineage>
        <taxon>Eukaryota</taxon>
        <taxon>Viridiplantae</taxon>
        <taxon>Chlorophyta</taxon>
        <taxon>core chlorophytes</taxon>
        <taxon>Chlorophyceae</taxon>
        <taxon>CS clade</taxon>
        <taxon>Sphaeropleales</taxon>
        <taxon>Scenedesmaceae</taxon>
        <taxon>Tetradesmus</taxon>
    </lineage>
</organism>
<accession>A0A383WEY5</accession>
<dbReference type="EMBL" id="FNXT01001239">
    <property type="protein sequence ID" value="SZX75732.1"/>
    <property type="molecule type" value="Genomic_DNA"/>
</dbReference>
<name>A0A383WEY5_TETOB</name>